<dbReference type="InterPro" id="IPR031989">
    <property type="entry name" value="DUF5067"/>
</dbReference>
<dbReference type="EMBL" id="PPEK01000002">
    <property type="protein sequence ID" value="PNV68355.1"/>
    <property type="molecule type" value="Genomic_DNA"/>
</dbReference>
<evidence type="ECO:0000256" key="1">
    <source>
        <dbReference type="ARBA" id="ARBA00022729"/>
    </source>
</evidence>
<protein>
    <recommendedName>
        <fullName evidence="4">DUF5067 domain-containing protein</fullName>
    </recommendedName>
</protein>
<evidence type="ECO:0000259" key="4">
    <source>
        <dbReference type="Pfam" id="PF16729"/>
    </source>
</evidence>
<dbReference type="Pfam" id="PF16729">
    <property type="entry name" value="DUF5067"/>
    <property type="match status" value="1"/>
</dbReference>
<sequence length="165" mass="17475">MKKRFAMMAAACAVAGCLGMFGCSSGGSEPEATDQPEEPQQASKAEEAPAEEAKYAVTIDDCTTTTDYSGKSAIVVTYTFENASDEAQSFMVAISAKCFQNGVQLDTAIVDDIDAQSTMNDVKPGASTTVQQAYLLDDQSDVTVECSELISFDNEILAEKTFSVA</sequence>
<organism evidence="5 6">
    <name type="scientific">Enteroscipio rubneri</name>
    <dbReference type="NCBI Taxonomy" id="2070686"/>
    <lineage>
        <taxon>Bacteria</taxon>
        <taxon>Bacillati</taxon>
        <taxon>Actinomycetota</taxon>
        <taxon>Coriobacteriia</taxon>
        <taxon>Eggerthellales</taxon>
        <taxon>Eggerthellaceae</taxon>
        <taxon>Enteroscipio</taxon>
    </lineage>
</organism>
<evidence type="ECO:0000313" key="5">
    <source>
        <dbReference type="EMBL" id="PNV68355.1"/>
    </source>
</evidence>
<dbReference type="RefSeq" id="WP_103264423.1">
    <property type="nucleotide sequence ID" value="NZ_CABMLE010000002.1"/>
</dbReference>
<dbReference type="InterPro" id="IPR029050">
    <property type="entry name" value="Immunoprotect_excell_Ig-like"/>
</dbReference>
<feature type="region of interest" description="Disordered" evidence="2">
    <location>
        <begin position="26"/>
        <end position="51"/>
    </location>
</feature>
<dbReference type="Gene3D" id="2.60.40.1240">
    <property type="match status" value="1"/>
</dbReference>
<feature type="chain" id="PRO_5038938689" description="DUF5067 domain-containing protein" evidence="3">
    <location>
        <begin position="27"/>
        <end position="165"/>
    </location>
</feature>
<dbReference type="OrthoDB" id="3240463at2"/>
<dbReference type="PROSITE" id="PS51257">
    <property type="entry name" value="PROKAR_LIPOPROTEIN"/>
    <property type="match status" value="1"/>
</dbReference>
<dbReference type="Proteomes" id="UP000236197">
    <property type="component" value="Unassembled WGS sequence"/>
</dbReference>
<keyword evidence="1 3" id="KW-0732">Signal</keyword>
<name>A0A2K2UDE1_9ACTN</name>
<reference evidence="6" key="1">
    <citation type="submission" date="2018-01" db="EMBL/GenBank/DDBJ databases">
        <title>Rubneribacter badeniensis gen. nov., sp. nov., and Colonibacter rubneri, gen. nov., sp. nov., WGS of new members of the Eggerthellaceae.</title>
        <authorList>
            <person name="Danylec N."/>
            <person name="Stoll D.A."/>
            <person name="Doetsch A."/>
            <person name="Kulling S.E."/>
            <person name="Huch M."/>
        </authorList>
    </citation>
    <scope>NUCLEOTIDE SEQUENCE [LARGE SCALE GENOMIC DNA]</scope>
    <source>
        <strain evidence="6">ResAG-96</strain>
    </source>
</reference>
<accession>A0A2K2UDE1</accession>
<proteinExistence type="predicted"/>
<comment type="caution">
    <text evidence="5">The sequence shown here is derived from an EMBL/GenBank/DDBJ whole genome shotgun (WGS) entry which is preliminary data.</text>
</comment>
<feature type="signal peptide" evidence="3">
    <location>
        <begin position="1"/>
        <end position="26"/>
    </location>
</feature>
<evidence type="ECO:0000313" key="6">
    <source>
        <dbReference type="Proteomes" id="UP000236197"/>
    </source>
</evidence>
<evidence type="ECO:0000256" key="2">
    <source>
        <dbReference type="SAM" id="MobiDB-lite"/>
    </source>
</evidence>
<keyword evidence="6" id="KW-1185">Reference proteome</keyword>
<feature type="domain" description="DUF5067" evidence="4">
    <location>
        <begin position="34"/>
        <end position="147"/>
    </location>
</feature>
<dbReference type="AlphaFoldDB" id="A0A2K2UDE1"/>
<gene>
    <name evidence="5" type="ORF">C2L71_03620</name>
</gene>
<evidence type="ECO:0000256" key="3">
    <source>
        <dbReference type="SAM" id="SignalP"/>
    </source>
</evidence>